<reference evidence="4" key="1">
    <citation type="submission" date="2025-08" db="UniProtKB">
        <authorList>
            <consortium name="Ensembl"/>
        </authorList>
    </citation>
    <scope>IDENTIFICATION</scope>
</reference>
<dbReference type="GO" id="GO:0019904">
    <property type="term" value="F:protein domain specific binding"/>
    <property type="evidence" value="ECO:0007669"/>
    <property type="project" value="InterPro"/>
</dbReference>
<protein>
    <submittedName>
        <fullName evidence="4">Arfaptin-1-like</fullName>
    </submittedName>
</protein>
<evidence type="ECO:0000313" key="4">
    <source>
        <dbReference type="Ensembl" id="ENSGMOP00000030666.1"/>
    </source>
</evidence>
<feature type="domain" description="AH" evidence="3">
    <location>
        <begin position="96"/>
        <end position="296"/>
    </location>
</feature>
<dbReference type="Proteomes" id="UP000694546">
    <property type="component" value="Chromosome 17"/>
</dbReference>
<feature type="region of interest" description="Disordered" evidence="2">
    <location>
        <begin position="296"/>
        <end position="317"/>
    </location>
</feature>
<dbReference type="OMA" id="TTYKCTR"/>
<accession>A0A8C5ADQ2</accession>
<dbReference type="Pfam" id="PF06456">
    <property type="entry name" value="Arfaptin"/>
    <property type="match status" value="1"/>
</dbReference>
<dbReference type="GeneTree" id="ENSGT00950000183040"/>
<feature type="compositionally biased region" description="Polar residues" evidence="2">
    <location>
        <begin position="298"/>
        <end position="317"/>
    </location>
</feature>
<gene>
    <name evidence="4" type="primary">LOC115529161</name>
</gene>
<dbReference type="Ensembl" id="ENSGMOT00000039590.1">
    <property type="protein sequence ID" value="ENSGMOP00000030666.1"/>
    <property type="gene ID" value="ENSGMOG00000030060.1"/>
</dbReference>
<dbReference type="GeneID" id="115529161"/>
<reference evidence="4" key="2">
    <citation type="submission" date="2025-09" db="UniProtKB">
        <authorList>
            <consortium name="Ensembl"/>
        </authorList>
    </citation>
    <scope>IDENTIFICATION</scope>
</reference>
<dbReference type="AlphaFoldDB" id="A0A8C5ADQ2"/>
<evidence type="ECO:0000259" key="3">
    <source>
        <dbReference type="PROSITE" id="PS50870"/>
    </source>
</evidence>
<proteinExistence type="predicted"/>
<dbReference type="InterPro" id="IPR030798">
    <property type="entry name" value="Arfaptin_fam"/>
</dbReference>
<evidence type="ECO:0000256" key="2">
    <source>
        <dbReference type="SAM" id="MobiDB-lite"/>
    </source>
</evidence>
<dbReference type="GO" id="GO:0006886">
    <property type="term" value="P:intracellular protein transport"/>
    <property type="evidence" value="ECO:0007669"/>
    <property type="project" value="TreeGrafter"/>
</dbReference>
<dbReference type="GO" id="GO:0034315">
    <property type="term" value="P:regulation of Arp2/3 complex-mediated actin nucleation"/>
    <property type="evidence" value="ECO:0007669"/>
    <property type="project" value="TreeGrafter"/>
</dbReference>
<feature type="region of interest" description="Disordered" evidence="2">
    <location>
        <begin position="1"/>
        <end position="51"/>
    </location>
</feature>
<evidence type="ECO:0000313" key="5">
    <source>
        <dbReference type="Proteomes" id="UP000694546"/>
    </source>
</evidence>
<dbReference type="InterPro" id="IPR027267">
    <property type="entry name" value="AH/BAR_dom_sf"/>
</dbReference>
<dbReference type="Gene3D" id="1.20.1270.60">
    <property type="entry name" value="Arfaptin homology (AH) domain/BAR domain"/>
    <property type="match status" value="1"/>
</dbReference>
<dbReference type="SMART" id="SM01015">
    <property type="entry name" value="Arfaptin"/>
    <property type="match status" value="1"/>
</dbReference>
<sequence length="317" mass="35475">MAGAECRGTVKNLQDQEGNRNWNHNQGDFISSQSGPGQNEAPPTSPQEAGSQLVVIPGNNKTAVGEKLETVRKWTITTYMCTRQTLSERLGTGSRTVDLDLEPQLEDLSVDQQRYSHLTKLADTLANQMVKFSVTQKSLGDALAELSVKSPALHVEFGVNADVLHFLSKRGEEQAAAVGSFSAEIDTLVSRTIEDTMVNVKQYHSHRVEYDAYRCDLEELNLGPRDVTSRAKLEQAERNVQDQRRRYLKSRDDLSTKLRLLEENKVKVLQRQLLLLQAAGASHNLSCHQHLQDKLQERSQQLDPSSALNPLSWLETS</sequence>
<feature type="compositionally biased region" description="Polar residues" evidence="2">
    <location>
        <begin position="11"/>
        <end position="37"/>
    </location>
</feature>
<dbReference type="PROSITE" id="PS50870">
    <property type="entry name" value="AH"/>
    <property type="match status" value="1"/>
</dbReference>
<dbReference type="InterPro" id="IPR010504">
    <property type="entry name" value="AH_dom"/>
</dbReference>
<organism evidence="4 5">
    <name type="scientific">Gadus morhua</name>
    <name type="common">Atlantic cod</name>
    <dbReference type="NCBI Taxonomy" id="8049"/>
    <lineage>
        <taxon>Eukaryota</taxon>
        <taxon>Metazoa</taxon>
        <taxon>Chordata</taxon>
        <taxon>Craniata</taxon>
        <taxon>Vertebrata</taxon>
        <taxon>Euteleostomi</taxon>
        <taxon>Actinopterygii</taxon>
        <taxon>Neopterygii</taxon>
        <taxon>Teleostei</taxon>
        <taxon>Neoteleostei</taxon>
        <taxon>Acanthomorphata</taxon>
        <taxon>Zeiogadaria</taxon>
        <taxon>Gadariae</taxon>
        <taxon>Gadiformes</taxon>
        <taxon>Gadoidei</taxon>
        <taxon>Gadidae</taxon>
        <taxon>Gadus</taxon>
    </lineage>
</organism>
<name>A0A8C5ADQ2_GADMO</name>
<dbReference type="GO" id="GO:0032588">
    <property type="term" value="C:trans-Golgi network membrane"/>
    <property type="evidence" value="ECO:0007669"/>
    <property type="project" value="TreeGrafter"/>
</dbReference>
<keyword evidence="5" id="KW-1185">Reference proteome</keyword>
<keyword evidence="1" id="KW-0175">Coiled coil</keyword>
<dbReference type="PANTHER" id="PTHR12141">
    <property type="entry name" value="ARFAPTIN-RELATED"/>
    <property type="match status" value="1"/>
</dbReference>
<dbReference type="SUPFAM" id="SSF103657">
    <property type="entry name" value="BAR/IMD domain-like"/>
    <property type="match status" value="1"/>
</dbReference>
<dbReference type="GO" id="GO:0005543">
    <property type="term" value="F:phospholipid binding"/>
    <property type="evidence" value="ECO:0007669"/>
    <property type="project" value="TreeGrafter"/>
</dbReference>
<evidence type="ECO:0000256" key="1">
    <source>
        <dbReference type="SAM" id="Coils"/>
    </source>
</evidence>
<dbReference type="RefSeq" id="XP_030193565.1">
    <property type="nucleotide sequence ID" value="XM_030337705.1"/>
</dbReference>
<dbReference type="PANTHER" id="PTHR12141:SF4">
    <property type="entry name" value="ARFAPTIN-1"/>
    <property type="match status" value="1"/>
</dbReference>
<feature type="coiled-coil region" evidence="1">
    <location>
        <begin position="233"/>
        <end position="271"/>
    </location>
</feature>